<name>A0A8B3F8Y2_PECPM</name>
<gene>
    <name evidence="1" type="ORF">C5E00_04645</name>
</gene>
<dbReference type="RefSeq" id="WP_033071425.1">
    <property type="nucleotide sequence ID" value="NZ_CP015749.1"/>
</dbReference>
<dbReference type="GeneID" id="45849405"/>
<dbReference type="Proteomes" id="UP000269665">
    <property type="component" value="Unassembled WGS sequence"/>
</dbReference>
<comment type="caution">
    <text evidence="1">The sequence shown here is derived from an EMBL/GenBank/DDBJ whole genome shotgun (WGS) entry which is preliminary data.</text>
</comment>
<accession>A0A8B3F8Y2</accession>
<protein>
    <submittedName>
        <fullName evidence="1">Uncharacterized protein</fullName>
    </submittedName>
</protein>
<dbReference type="AlphaFoldDB" id="A0A8B3F8Y2"/>
<evidence type="ECO:0000313" key="2">
    <source>
        <dbReference type="Proteomes" id="UP000269665"/>
    </source>
</evidence>
<dbReference type="KEGG" id="ppar:A8F97_08020"/>
<organism evidence="1 2">
    <name type="scientific">Pectobacterium parmentieri</name>
    <dbReference type="NCBI Taxonomy" id="1905730"/>
    <lineage>
        <taxon>Bacteria</taxon>
        <taxon>Pseudomonadati</taxon>
        <taxon>Pseudomonadota</taxon>
        <taxon>Gammaproteobacteria</taxon>
        <taxon>Enterobacterales</taxon>
        <taxon>Pectobacteriaceae</taxon>
        <taxon>Pectobacterium</taxon>
    </lineage>
</organism>
<evidence type="ECO:0000313" key="1">
    <source>
        <dbReference type="EMBL" id="RKO76119.1"/>
    </source>
</evidence>
<reference evidence="1 2" key="1">
    <citation type="journal article" date="2018" name="BMC Genomics">
        <title>High genomic variability in the plant pathogenic bacterium Pectobacterium parmentieri deciphered from de novo assembled complete genomes.</title>
        <authorList>
            <person name="Zoledowska S."/>
            <person name="Motyka-Pomagruk A."/>
            <person name="Sledz W."/>
            <person name="Mengoni A."/>
            <person name="Lojkowska E."/>
        </authorList>
    </citation>
    <scope>NUCLEOTIDE SEQUENCE [LARGE SCALE GENOMIC DNA]</scope>
    <source>
        <strain evidence="1 2">IFB5626</strain>
    </source>
</reference>
<sequence>MNDINKICFAYPTLLQPDEPSEQGYIPDPLIAGIEKGSEHTVVVTVGLMISVDLRIFTFIDILLDGKIISLDEGDSDGHYENLKVNYIDDSQVILLSSMHVKDVKFHKSGTYEIRIKLFEVDDDGVKKGDVIDCYSSYFHVLVKDGE</sequence>
<dbReference type="EMBL" id="PSZG01000001">
    <property type="protein sequence ID" value="RKO76119.1"/>
    <property type="molecule type" value="Genomic_DNA"/>
</dbReference>
<proteinExistence type="predicted"/>